<name>A0A5B7I2J3_PORTR</name>
<dbReference type="EMBL" id="VSRR010049485">
    <property type="protein sequence ID" value="MPC78830.1"/>
    <property type="molecule type" value="Genomic_DNA"/>
</dbReference>
<gene>
    <name evidence="2" type="ORF">E2C01_073328</name>
</gene>
<organism evidence="2 3">
    <name type="scientific">Portunus trituberculatus</name>
    <name type="common">Swimming crab</name>
    <name type="synonym">Neptunus trituberculatus</name>
    <dbReference type="NCBI Taxonomy" id="210409"/>
    <lineage>
        <taxon>Eukaryota</taxon>
        <taxon>Metazoa</taxon>
        <taxon>Ecdysozoa</taxon>
        <taxon>Arthropoda</taxon>
        <taxon>Crustacea</taxon>
        <taxon>Multicrustacea</taxon>
        <taxon>Malacostraca</taxon>
        <taxon>Eumalacostraca</taxon>
        <taxon>Eucarida</taxon>
        <taxon>Decapoda</taxon>
        <taxon>Pleocyemata</taxon>
        <taxon>Brachyura</taxon>
        <taxon>Eubrachyura</taxon>
        <taxon>Portunoidea</taxon>
        <taxon>Portunidae</taxon>
        <taxon>Portuninae</taxon>
        <taxon>Portunus</taxon>
    </lineage>
</organism>
<protein>
    <submittedName>
        <fullName evidence="2">Uncharacterized protein</fullName>
    </submittedName>
</protein>
<comment type="caution">
    <text evidence="2">The sequence shown here is derived from an EMBL/GenBank/DDBJ whole genome shotgun (WGS) entry which is preliminary data.</text>
</comment>
<evidence type="ECO:0000313" key="2">
    <source>
        <dbReference type="EMBL" id="MPC78830.1"/>
    </source>
</evidence>
<feature type="transmembrane region" description="Helical" evidence="1">
    <location>
        <begin position="62"/>
        <end position="90"/>
    </location>
</feature>
<evidence type="ECO:0000313" key="3">
    <source>
        <dbReference type="Proteomes" id="UP000324222"/>
    </source>
</evidence>
<keyword evidence="1" id="KW-1133">Transmembrane helix</keyword>
<evidence type="ECO:0000256" key="1">
    <source>
        <dbReference type="SAM" id="Phobius"/>
    </source>
</evidence>
<keyword evidence="3" id="KW-1185">Reference proteome</keyword>
<keyword evidence="1" id="KW-0472">Membrane</keyword>
<proteinExistence type="predicted"/>
<dbReference type="Proteomes" id="UP000324222">
    <property type="component" value="Unassembled WGS sequence"/>
</dbReference>
<dbReference type="AlphaFoldDB" id="A0A5B7I2J3"/>
<sequence length="103" mass="11488">MVDPPSIQLQTVGFQMLDTDPPIDETAPSIHDVKETVAKPRVGKADGICNINAELVKEWGEAMLLVAIMVLLILLFYLQLSLPFSLIIYLSDFISYVIQQNII</sequence>
<keyword evidence="1" id="KW-0812">Transmembrane</keyword>
<accession>A0A5B7I2J3</accession>
<reference evidence="2 3" key="1">
    <citation type="submission" date="2019-05" db="EMBL/GenBank/DDBJ databases">
        <title>Another draft genome of Portunus trituberculatus and its Hox gene families provides insights of decapod evolution.</title>
        <authorList>
            <person name="Jeong J.-H."/>
            <person name="Song I."/>
            <person name="Kim S."/>
            <person name="Choi T."/>
            <person name="Kim D."/>
            <person name="Ryu S."/>
            <person name="Kim W."/>
        </authorList>
    </citation>
    <scope>NUCLEOTIDE SEQUENCE [LARGE SCALE GENOMIC DNA]</scope>
    <source>
        <tissue evidence="2">Muscle</tissue>
    </source>
</reference>
<dbReference type="OrthoDB" id="414666at2759"/>